<protein>
    <recommendedName>
        <fullName evidence="3">Concanavalin A-like lectin/glucanase</fullName>
    </recommendedName>
</protein>
<accession>A0A4Y7SLE3</accession>
<organism evidence="1 2">
    <name type="scientific">Coprinellus micaceus</name>
    <name type="common">Glistening ink-cap mushroom</name>
    <name type="synonym">Coprinus micaceus</name>
    <dbReference type="NCBI Taxonomy" id="71717"/>
    <lineage>
        <taxon>Eukaryota</taxon>
        <taxon>Fungi</taxon>
        <taxon>Dikarya</taxon>
        <taxon>Basidiomycota</taxon>
        <taxon>Agaricomycotina</taxon>
        <taxon>Agaricomycetes</taxon>
        <taxon>Agaricomycetidae</taxon>
        <taxon>Agaricales</taxon>
        <taxon>Agaricineae</taxon>
        <taxon>Psathyrellaceae</taxon>
        <taxon>Coprinellus</taxon>
    </lineage>
</organism>
<dbReference type="OrthoDB" id="271448at2759"/>
<evidence type="ECO:0000313" key="2">
    <source>
        <dbReference type="Proteomes" id="UP000298030"/>
    </source>
</evidence>
<dbReference type="EMBL" id="QPFP01000092">
    <property type="protein sequence ID" value="TEB22434.1"/>
    <property type="molecule type" value="Genomic_DNA"/>
</dbReference>
<dbReference type="Gene3D" id="2.60.120.260">
    <property type="entry name" value="Galactose-binding domain-like"/>
    <property type="match status" value="1"/>
</dbReference>
<comment type="caution">
    <text evidence="1">The sequence shown here is derived from an EMBL/GenBank/DDBJ whole genome shotgun (WGS) entry which is preliminary data.</text>
</comment>
<dbReference type="AlphaFoldDB" id="A0A4Y7SLE3"/>
<reference evidence="1 2" key="1">
    <citation type="journal article" date="2019" name="Nat. Ecol. Evol.">
        <title>Megaphylogeny resolves global patterns of mushroom evolution.</title>
        <authorList>
            <person name="Varga T."/>
            <person name="Krizsan K."/>
            <person name="Foldi C."/>
            <person name="Dima B."/>
            <person name="Sanchez-Garcia M."/>
            <person name="Sanchez-Ramirez S."/>
            <person name="Szollosi G.J."/>
            <person name="Szarkandi J.G."/>
            <person name="Papp V."/>
            <person name="Albert L."/>
            <person name="Andreopoulos W."/>
            <person name="Angelini C."/>
            <person name="Antonin V."/>
            <person name="Barry K.W."/>
            <person name="Bougher N.L."/>
            <person name="Buchanan P."/>
            <person name="Buyck B."/>
            <person name="Bense V."/>
            <person name="Catcheside P."/>
            <person name="Chovatia M."/>
            <person name="Cooper J."/>
            <person name="Damon W."/>
            <person name="Desjardin D."/>
            <person name="Finy P."/>
            <person name="Geml J."/>
            <person name="Haridas S."/>
            <person name="Hughes K."/>
            <person name="Justo A."/>
            <person name="Karasinski D."/>
            <person name="Kautmanova I."/>
            <person name="Kiss B."/>
            <person name="Kocsube S."/>
            <person name="Kotiranta H."/>
            <person name="LaButti K.M."/>
            <person name="Lechner B.E."/>
            <person name="Liimatainen K."/>
            <person name="Lipzen A."/>
            <person name="Lukacs Z."/>
            <person name="Mihaltcheva S."/>
            <person name="Morgado L.N."/>
            <person name="Niskanen T."/>
            <person name="Noordeloos M.E."/>
            <person name="Ohm R.A."/>
            <person name="Ortiz-Santana B."/>
            <person name="Ovrebo C."/>
            <person name="Racz N."/>
            <person name="Riley R."/>
            <person name="Savchenko A."/>
            <person name="Shiryaev A."/>
            <person name="Soop K."/>
            <person name="Spirin V."/>
            <person name="Szebenyi C."/>
            <person name="Tomsovsky M."/>
            <person name="Tulloss R.E."/>
            <person name="Uehling J."/>
            <person name="Grigoriev I.V."/>
            <person name="Vagvolgyi C."/>
            <person name="Papp T."/>
            <person name="Martin F.M."/>
            <person name="Miettinen O."/>
            <person name="Hibbett D.S."/>
            <person name="Nagy L.G."/>
        </authorList>
    </citation>
    <scope>NUCLEOTIDE SEQUENCE [LARGE SCALE GENOMIC DNA]</scope>
    <source>
        <strain evidence="1 2">FP101781</strain>
    </source>
</reference>
<name>A0A4Y7SLE3_COPMI</name>
<proteinExistence type="predicted"/>
<gene>
    <name evidence="1" type="ORF">FA13DRAFT_1920761</name>
</gene>
<dbReference type="Proteomes" id="UP000298030">
    <property type="component" value="Unassembled WGS sequence"/>
</dbReference>
<evidence type="ECO:0000313" key="1">
    <source>
        <dbReference type="EMBL" id="TEB22434.1"/>
    </source>
</evidence>
<dbReference type="STRING" id="71717.A0A4Y7SLE3"/>
<keyword evidence="2" id="KW-1185">Reference proteome</keyword>
<evidence type="ECO:0008006" key="3">
    <source>
        <dbReference type="Google" id="ProtNLM"/>
    </source>
</evidence>
<sequence length="216" mass="23097">MAALANTSTSGEPSSTMSLTTVTCSMYFVVADASSATNTGQGDLQVTFSRGYRRLNLIVDGGFESYDECEDFCFSETSANWVGTSPAGGYLDASIFFFTTYARSGNVTALLGSATFADDKSGTLQVAKPLDTEAGKKYQIAFFQNSAFSGPTFQAKSIVAVLWNGKVVETIKPGFTEWKFHSVNVEAAGSDVLAFRGGAAPAWTFVDDISVWPMFQ</sequence>